<feature type="transmembrane region" description="Helical" evidence="6">
    <location>
        <begin position="115"/>
        <end position="135"/>
    </location>
</feature>
<evidence type="ECO:0000313" key="8">
    <source>
        <dbReference type="Proteomes" id="UP000250163"/>
    </source>
</evidence>
<feature type="transmembrane region" description="Helical" evidence="6">
    <location>
        <begin position="178"/>
        <end position="196"/>
    </location>
</feature>
<reference evidence="8" key="1">
    <citation type="submission" date="2018-05" db="EMBL/GenBank/DDBJ databases">
        <authorList>
            <person name="Cea G.-C."/>
            <person name="William W."/>
        </authorList>
    </citation>
    <scope>NUCLEOTIDE SEQUENCE [LARGE SCALE GENOMIC DNA]</scope>
    <source>
        <strain evidence="8">DB21MT 5</strain>
    </source>
</reference>
<dbReference type="KEGG" id="mya:MORIYA_0558"/>
<keyword evidence="2" id="KW-1003">Cell membrane</keyword>
<dbReference type="PANTHER" id="PTHR30250">
    <property type="entry name" value="PST FAMILY PREDICTED COLANIC ACID TRANSPORTER"/>
    <property type="match status" value="1"/>
</dbReference>
<name>A0A330LLF9_9GAMM</name>
<feature type="transmembrane region" description="Helical" evidence="6">
    <location>
        <begin position="249"/>
        <end position="268"/>
    </location>
</feature>
<keyword evidence="8" id="KW-1185">Reference proteome</keyword>
<feature type="transmembrane region" description="Helical" evidence="6">
    <location>
        <begin position="48"/>
        <end position="70"/>
    </location>
</feature>
<evidence type="ECO:0000313" key="7">
    <source>
        <dbReference type="EMBL" id="SQD77036.1"/>
    </source>
</evidence>
<evidence type="ECO:0000256" key="3">
    <source>
        <dbReference type="ARBA" id="ARBA00022692"/>
    </source>
</evidence>
<feature type="transmembrane region" description="Helical" evidence="6">
    <location>
        <begin position="288"/>
        <end position="305"/>
    </location>
</feature>
<keyword evidence="3 6" id="KW-0812">Transmembrane</keyword>
<feature type="transmembrane region" description="Helical" evidence="6">
    <location>
        <begin position="202"/>
        <end position="220"/>
    </location>
</feature>
<feature type="transmembrane region" description="Helical" evidence="6">
    <location>
        <begin position="6"/>
        <end position="27"/>
    </location>
</feature>
<evidence type="ECO:0000256" key="5">
    <source>
        <dbReference type="ARBA" id="ARBA00023136"/>
    </source>
</evidence>
<dbReference type="PANTHER" id="PTHR30250:SF11">
    <property type="entry name" value="O-ANTIGEN TRANSPORTER-RELATED"/>
    <property type="match status" value="1"/>
</dbReference>
<keyword evidence="5 6" id="KW-0472">Membrane</keyword>
<proteinExistence type="predicted"/>
<evidence type="ECO:0000256" key="2">
    <source>
        <dbReference type="ARBA" id="ARBA00022475"/>
    </source>
</evidence>
<feature type="transmembrane region" description="Helical" evidence="6">
    <location>
        <begin position="391"/>
        <end position="413"/>
    </location>
</feature>
<protein>
    <recommendedName>
        <fullName evidence="9">Polysaccharide biosynthesis protein C-terminal domain-containing protein</fullName>
    </recommendedName>
</protein>
<evidence type="ECO:0000256" key="4">
    <source>
        <dbReference type="ARBA" id="ARBA00022989"/>
    </source>
</evidence>
<dbReference type="EMBL" id="LS483250">
    <property type="protein sequence ID" value="SQD77036.1"/>
    <property type="molecule type" value="Genomic_DNA"/>
</dbReference>
<feature type="transmembrane region" description="Helical" evidence="6">
    <location>
        <begin position="76"/>
        <end position="95"/>
    </location>
</feature>
<dbReference type="GO" id="GO:0005886">
    <property type="term" value="C:plasma membrane"/>
    <property type="evidence" value="ECO:0007669"/>
    <property type="project" value="UniProtKB-SubCell"/>
</dbReference>
<keyword evidence="4 6" id="KW-1133">Transmembrane helix</keyword>
<comment type="subcellular location">
    <subcellularLocation>
        <location evidence="1">Cell membrane</location>
        <topology evidence="1">Multi-pass membrane protein</topology>
    </subcellularLocation>
</comment>
<dbReference type="AlphaFoldDB" id="A0A330LLF9"/>
<organism evidence="7 8">
    <name type="scientific">Moritella yayanosii</name>
    <dbReference type="NCBI Taxonomy" id="69539"/>
    <lineage>
        <taxon>Bacteria</taxon>
        <taxon>Pseudomonadati</taxon>
        <taxon>Pseudomonadota</taxon>
        <taxon>Gammaproteobacteria</taxon>
        <taxon>Alteromonadales</taxon>
        <taxon>Moritellaceae</taxon>
        <taxon>Moritella</taxon>
    </lineage>
</organism>
<dbReference type="InterPro" id="IPR050833">
    <property type="entry name" value="Poly_Biosynth_Transport"/>
</dbReference>
<gene>
    <name evidence="7" type="ORF">MORIYA_0558</name>
</gene>
<feature type="transmembrane region" description="Helical" evidence="6">
    <location>
        <begin position="358"/>
        <end position="379"/>
    </location>
</feature>
<accession>A0A330LLF9</accession>
<sequence>MIFTCNILYHSLFSSLLALTSARIHLFTNMATMQNTSLNRVKSAFTQGIWVTLISIAIGFSFKIWLAHWVPKDDLALFHSVVDLISLSLILMTGFRSSMVVSYSQTQNDRDIINVFRYSLMTMVLITWGVVIPYIKHQLDIDVSYYQLVGIILGMGLKVYFTNLIAMYRLYSISNKVVWLEPLANVLMFFVCYYIFNLDALVSLFMGLTLSSLAIAAYMFKKRRRDISTRPLTGVHFDPNLVNFVKKSFTASLEAGASILMIYITVLLTIRHFSVDELGDFQVVVRPVFTYLTLLFVFPIYRFVLPELAVCVRNGDHQQIKLIRQWVFKVSFAVSSLFFLVMLLFGESLVLTLFPHEYAGAIPVLLHFSFFFIFMMLNAYQLAYIKAHGHFMYSLCIRISGIITLILSFELLSRFTDNVVAIIIALCSGYLMMFILSSIVERQILKSHNIKLIHQPV</sequence>
<evidence type="ECO:0000256" key="6">
    <source>
        <dbReference type="SAM" id="Phobius"/>
    </source>
</evidence>
<evidence type="ECO:0000256" key="1">
    <source>
        <dbReference type="ARBA" id="ARBA00004651"/>
    </source>
</evidence>
<feature type="transmembrane region" description="Helical" evidence="6">
    <location>
        <begin position="326"/>
        <end position="346"/>
    </location>
</feature>
<feature type="transmembrane region" description="Helical" evidence="6">
    <location>
        <begin position="419"/>
        <end position="440"/>
    </location>
</feature>
<dbReference type="Proteomes" id="UP000250163">
    <property type="component" value="Chromosome MORIYA"/>
</dbReference>
<evidence type="ECO:0008006" key="9">
    <source>
        <dbReference type="Google" id="ProtNLM"/>
    </source>
</evidence>
<feature type="transmembrane region" description="Helical" evidence="6">
    <location>
        <begin position="147"/>
        <end position="166"/>
    </location>
</feature>